<name>A0A1I1DXM2_9RHOB</name>
<gene>
    <name evidence="2" type="ORF">SAMN04488094_101449</name>
</gene>
<dbReference type="GO" id="GO:0016740">
    <property type="term" value="F:transferase activity"/>
    <property type="evidence" value="ECO:0007669"/>
    <property type="project" value="UniProtKB-KW"/>
</dbReference>
<dbReference type="STRING" id="441112.SAMN04488094_101449"/>
<keyword evidence="2" id="KW-0808">Transferase</keyword>
<reference evidence="2 3" key="1">
    <citation type="submission" date="2016-10" db="EMBL/GenBank/DDBJ databases">
        <authorList>
            <person name="de Groot N.N."/>
        </authorList>
    </citation>
    <scope>NUCLEOTIDE SEQUENCE [LARGE SCALE GENOMIC DNA]</scope>
    <source>
        <strain evidence="2 3">DSM 19548</strain>
    </source>
</reference>
<dbReference type="SUPFAM" id="SSF53448">
    <property type="entry name" value="Nucleotide-diphospho-sugar transferases"/>
    <property type="match status" value="1"/>
</dbReference>
<dbReference type="InterPro" id="IPR001173">
    <property type="entry name" value="Glyco_trans_2-like"/>
</dbReference>
<dbReference type="AlphaFoldDB" id="A0A1I1DXM2"/>
<dbReference type="InterPro" id="IPR029044">
    <property type="entry name" value="Nucleotide-diphossugar_trans"/>
</dbReference>
<dbReference type="Gene3D" id="3.90.550.10">
    <property type="entry name" value="Spore Coat Polysaccharide Biosynthesis Protein SpsA, Chain A"/>
    <property type="match status" value="1"/>
</dbReference>
<evidence type="ECO:0000313" key="2">
    <source>
        <dbReference type="EMBL" id="SFB77758.1"/>
    </source>
</evidence>
<dbReference type="EMBL" id="FOLG01000001">
    <property type="protein sequence ID" value="SFB77758.1"/>
    <property type="molecule type" value="Genomic_DNA"/>
</dbReference>
<dbReference type="Proteomes" id="UP000198728">
    <property type="component" value="Unassembled WGS sequence"/>
</dbReference>
<dbReference type="Pfam" id="PF00535">
    <property type="entry name" value="Glycos_transf_2"/>
    <property type="match status" value="1"/>
</dbReference>
<evidence type="ECO:0000259" key="1">
    <source>
        <dbReference type="Pfam" id="PF00535"/>
    </source>
</evidence>
<feature type="domain" description="Glycosyltransferase 2-like" evidence="1">
    <location>
        <begin position="36"/>
        <end position="177"/>
    </location>
</feature>
<dbReference type="InterPro" id="IPR050834">
    <property type="entry name" value="Glycosyltransf_2"/>
</dbReference>
<sequence length="334" mass="36029">MSVRLNQIPSKPLISVVTPAFRPRGAQAFFAAIAANELCESAEWIVVDDGSGPHFDALFDSLAAEGVRVIRLPENRGQAAARNVGLRAASGALIKFLDMDDRLSDGHIAALLASADSLDKKAIPFAPTLHSWPSGAQMRNESWRSAGSRPEAQLARLLHAPFLHHCGALFPRALLLELGGYDEALRTDEDGDLLIRVLLAGYSFVAVPEADYIYTHTDSVTRVSSDDDLRKIEARLAVCEKTIAALEETGRGLTPEVRVAMAQRMDQIAMACWALDPACSRSILARAHAVCPTYPLPGRWPVRLARRIGGPDAAKSVMAVARLLRGRLAGGVRG</sequence>
<proteinExistence type="predicted"/>
<organism evidence="2 3">
    <name type="scientific">Tropicimonas isoalkanivorans</name>
    <dbReference type="NCBI Taxonomy" id="441112"/>
    <lineage>
        <taxon>Bacteria</taxon>
        <taxon>Pseudomonadati</taxon>
        <taxon>Pseudomonadota</taxon>
        <taxon>Alphaproteobacteria</taxon>
        <taxon>Rhodobacterales</taxon>
        <taxon>Roseobacteraceae</taxon>
        <taxon>Tropicimonas</taxon>
    </lineage>
</organism>
<protein>
    <submittedName>
        <fullName evidence="2">Glycosyltransferase, GT2 family</fullName>
    </submittedName>
</protein>
<keyword evidence="3" id="KW-1185">Reference proteome</keyword>
<accession>A0A1I1DXM2</accession>
<dbReference type="OrthoDB" id="5291101at2"/>
<dbReference type="PANTHER" id="PTHR43685">
    <property type="entry name" value="GLYCOSYLTRANSFERASE"/>
    <property type="match status" value="1"/>
</dbReference>
<dbReference type="PANTHER" id="PTHR43685:SF11">
    <property type="entry name" value="GLYCOSYLTRANSFERASE TAGX-RELATED"/>
    <property type="match status" value="1"/>
</dbReference>
<evidence type="ECO:0000313" key="3">
    <source>
        <dbReference type="Proteomes" id="UP000198728"/>
    </source>
</evidence>